<feature type="binding site" evidence="1">
    <location>
        <position position="329"/>
    </location>
    <ligand>
        <name>Mg(2+)</name>
        <dbReference type="ChEBI" id="CHEBI:18420"/>
        <label>1</label>
    </ligand>
</feature>
<feature type="non-terminal residue" evidence="2">
    <location>
        <position position="1"/>
    </location>
</feature>
<dbReference type="GO" id="GO:0016787">
    <property type="term" value="F:hydrolase activity"/>
    <property type="evidence" value="ECO:0007669"/>
    <property type="project" value="UniProtKB-KW"/>
</dbReference>
<protein>
    <submittedName>
        <fullName evidence="2">ADP-ribosylglycohydrolase</fullName>
    </submittedName>
</protein>
<organism evidence="2">
    <name type="scientific">Trepomonas sp. PC1</name>
    <dbReference type="NCBI Taxonomy" id="1076344"/>
    <lineage>
        <taxon>Eukaryota</taxon>
        <taxon>Metamonada</taxon>
        <taxon>Diplomonadida</taxon>
        <taxon>Hexamitidae</taxon>
        <taxon>Hexamitinae</taxon>
        <taxon>Trepomonas</taxon>
    </lineage>
</organism>
<dbReference type="InterPro" id="IPR005502">
    <property type="entry name" value="Ribosyl_crysJ1"/>
</dbReference>
<proteinExistence type="predicted"/>
<sequence length="367" mass="41447">LSIRRMQQISLYNYSIFIQDQQIMSKAKQIQINFNIQNFSILSERQKRVMGCVFGGLIGGSIGYATQNFDFGKQQLKDSKLQIRQNKLIGLKNEIFVGNYEPGMYYTSGSQALALLEVISYYKRLPASEFILALIDVFDNQFCCAQEQKVGIGQTILNALEDFKQRDIVLIQKNEIVEDFMTVTGNHNSCGSGGLMRCFPAALIDNLKNAMWASYKQSKCTHKGLDQSICCVLHTFLCYNLINEQYFIDFDLGEQIQEFKFICEEMQLQLTDEMQQLLEAKGIYSWKEKDFLPSRGGRVGQYALDSMAIALNAFYFSKNIDQVCGLGGDAEVNGSVFGSFIGSKIGIQGLDLQFVESLLTHDQNALI</sequence>
<dbReference type="Gene3D" id="1.10.4080.10">
    <property type="entry name" value="ADP-ribosylation/Crystallin J1"/>
    <property type="match status" value="1"/>
</dbReference>
<evidence type="ECO:0000313" key="2">
    <source>
        <dbReference type="EMBL" id="JAP94425.1"/>
    </source>
</evidence>
<gene>
    <name evidence="2" type="ORF">TPC1_12927</name>
</gene>
<feature type="non-terminal residue" evidence="2">
    <location>
        <position position="367"/>
    </location>
</feature>
<comment type="cofactor">
    <cofactor evidence="1">
        <name>Mg(2+)</name>
        <dbReference type="ChEBI" id="CHEBI:18420"/>
    </cofactor>
    <text evidence="1">Binds 2 magnesium ions per subunit.</text>
</comment>
<dbReference type="SUPFAM" id="SSF101478">
    <property type="entry name" value="ADP-ribosylglycohydrolase"/>
    <property type="match status" value="1"/>
</dbReference>
<dbReference type="AlphaFoldDB" id="A0A146KFM0"/>
<reference evidence="2" key="1">
    <citation type="submission" date="2015-07" db="EMBL/GenBank/DDBJ databases">
        <title>Adaptation to a free-living lifestyle via gene acquisitions in the diplomonad Trepomonas sp. PC1.</title>
        <authorList>
            <person name="Xu F."/>
            <person name="Jerlstrom-Hultqvist J."/>
            <person name="Kolisko M."/>
            <person name="Simpson A.G.B."/>
            <person name="Roger A.J."/>
            <person name="Svard S.G."/>
            <person name="Andersson J.O."/>
        </authorList>
    </citation>
    <scope>NUCLEOTIDE SEQUENCE</scope>
    <source>
        <strain evidence="2">PC1</strain>
    </source>
</reference>
<keyword evidence="1" id="KW-0479">Metal-binding</keyword>
<name>A0A146KFM0_9EUKA</name>
<dbReference type="Pfam" id="PF03747">
    <property type="entry name" value="ADP_ribosyl_GH"/>
    <property type="match status" value="1"/>
</dbReference>
<dbReference type="GO" id="GO:0046872">
    <property type="term" value="F:metal ion binding"/>
    <property type="evidence" value="ECO:0007669"/>
    <property type="project" value="UniProtKB-KW"/>
</dbReference>
<evidence type="ECO:0000256" key="1">
    <source>
        <dbReference type="PIRSR" id="PIRSR605502-1"/>
    </source>
</evidence>
<keyword evidence="2" id="KW-0378">Hydrolase</keyword>
<dbReference type="InterPro" id="IPR036705">
    <property type="entry name" value="Ribosyl_crysJ1_sf"/>
</dbReference>
<accession>A0A146KFM0</accession>
<dbReference type="EMBL" id="GDID01002181">
    <property type="protein sequence ID" value="JAP94425.1"/>
    <property type="molecule type" value="Transcribed_RNA"/>
</dbReference>
<keyword evidence="1" id="KW-0460">Magnesium</keyword>